<dbReference type="GO" id="GO:0008378">
    <property type="term" value="F:galactosyltransferase activity"/>
    <property type="evidence" value="ECO:0007669"/>
    <property type="project" value="TreeGrafter"/>
</dbReference>
<dbReference type="EC" id="2.4.1.-" evidence="11"/>
<comment type="similarity">
    <text evidence="3 11">Belongs to the glycosyltransferase 7 family.</text>
</comment>
<keyword evidence="6" id="KW-0812">Transmembrane</keyword>
<dbReference type="PRINTS" id="PR02050">
    <property type="entry name" value="B14GALTRFASE"/>
</dbReference>
<evidence type="ECO:0000313" key="14">
    <source>
        <dbReference type="EMBL" id="PVD32097.1"/>
    </source>
</evidence>
<evidence type="ECO:0000259" key="12">
    <source>
        <dbReference type="Pfam" id="PF02709"/>
    </source>
</evidence>
<comment type="subcellular location">
    <subcellularLocation>
        <location evidence="1">Membrane</location>
        <topology evidence="1">Single-pass type II membrane protein</topology>
    </subcellularLocation>
</comment>
<keyword evidence="7 11" id="KW-0735">Signal-anchor</keyword>
<dbReference type="GO" id="GO:0033842">
    <property type="term" value="F:N-acetyl-beta-glucosaminyl-derivative 4-beta-N-acetylgalactosaminyltransferase activity"/>
    <property type="evidence" value="ECO:0007669"/>
    <property type="project" value="TreeGrafter"/>
</dbReference>
<dbReference type="InterPro" id="IPR027791">
    <property type="entry name" value="Galactosyl_T_C"/>
</dbReference>
<keyword evidence="15" id="KW-1185">Reference proteome</keyword>
<evidence type="ECO:0000259" key="13">
    <source>
        <dbReference type="Pfam" id="PF13733"/>
    </source>
</evidence>
<dbReference type="Gene3D" id="3.90.550.10">
    <property type="entry name" value="Spore Coat Polysaccharide Biosynthesis Protein SpsA, Chain A"/>
    <property type="match status" value="1"/>
</dbReference>
<dbReference type="Proteomes" id="UP000245119">
    <property type="component" value="Linkage Group LG4"/>
</dbReference>
<dbReference type="InterPro" id="IPR029044">
    <property type="entry name" value="Nucleotide-diphossugar_trans"/>
</dbReference>
<evidence type="ECO:0000313" key="15">
    <source>
        <dbReference type="Proteomes" id="UP000245119"/>
    </source>
</evidence>
<feature type="domain" description="Galactosyltransferase N-terminal" evidence="13">
    <location>
        <begin position="141"/>
        <end position="257"/>
    </location>
</feature>
<keyword evidence="5 11" id="KW-0808">Transferase</keyword>
<accession>A0A2T7PFB2</accession>
<dbReference type="GO" id="GO:0006688">
    <property type="term" value="P:glycosphingolipid biosynthetic process"/>
    <property type="evidence" value="ECO:0007669"/>
    <property type="project" value="TreeGrafter"/>
</dbReference>
<evidence type="ECO:0000256" key="7">
    <source>
        <dbReference type="ARBA" id="ARBA00022968"/>
    </source>
</evidence>
<evidence type="ECO:0000256" key="2">
    <source>
        <dbReference type="ARBA" id="ARBA00004922"/>
    </source>
</evidence>
<dbReference type="SUPFAM" id="SSF53448">
    <property type="entry name" value="Nucleotide-diphospho-sugar transferases"/>
    <property type="match status" value="1"/>
</dbReference>
<keyword evidence="9" id="KW-0472">Membrane</keyword>
<dbReference type="OrthoDB" id="10016069at2759"/>
<dbReference type="PANTHER" id="PTHR19300:SF57">
    <property type="entry name" value="BETA-1,4-N-ACETYLGALACTOSAMINYLTRANSFERASE"/>
    <property type="match status" value="1"/>
</dbReference>
<evidence type="ECO:0000256" key="9">
    <source>
        <dbReference type="ARBA" id="ARBA00023136"/>
    </source>
</evidence>
<dbReference type="GO" id="GO:0016020">
    <property type="term" value="C:membrane"/>
    <property type="evidence" value="ECO:0007669"/>
    <property type="project" value="UniProtKB-SubCell"/>
</dbReference>
<dbReference type="GO" id="GO:0005975">
    <property type="term" value="P:carbohydrate metabolic process"/>
    <property type="evidence" value="ECO:0007669"/>
    <property type="project" value="InterPro"/>
</dbReference>
<feature type="domain" description="Galactosyltransferase C-terminal" evidence="12">
    <location>
        <begin position="261"/>
        <end position="312"/>
    </location>
</feature>
<evidence type="ECO:0000256" key="3">
    <source>
        <dbReference type="ARBA" id="ARBA00005735"/>
    </source>
</evidence>
<proteinExistence type="inferred from homology"/>
<dbReference type="UniPathway" id="UPA00378"/>
<comment type="pathway">
    <text evidence="2 11">Protein modification; protein glycosylation.</text>
</comment>
<keyword evidence="10 11" id="KW-0325">Glycoprotein</keyword>
<name>A0A2T7PFB2_POMCA</name>
<dbReference type="InterPro" id="IPR027995">
    <property type="entry name" value="Galactosyl_T_N"/>
</dbReference>
<evidence type="ECO:0000256" key="10">
    <source>
        <dbReference type="ARBA" id="ARBA00023180"/>
    </source>
</evidence>
<evidence type="ECO:0000256" key="11">
    <source>
        <dbReference type="RuleBase" id="RU368121"/>
    </source>
</evidence>
<evidence type="ECO:0000256" key="8">
    <source>
        <dbReference type="ARBA" id="ARBA00022989"/>
    </source>
</evidence>
<dbReference type="STRING" id="400727.A0A2T7PFB2"/>
<evidence type="ECO:0000256" key="4">
    <source>
        <dbReference type="ARBA" id="ARBA00022676"/>
    </source>
</evidence>
<comment type="function">
    <text evidence="11">Catalyses the transfer of galactose onto proteins or lipids.</text>
</comment>
<evidence type="ECO:0000256" key="1">
    <source>
        <dbReference type="ARBA" id="ARBA00004606"/>
    </source>
</evidence>
<evidence type="ECO:0000256" key="5">
    <source>
        <dbReference type="ARBA" id="ARBA00022679"/>
    </source>
</evidence>
<dbReference type="InterPro" id="IPR003859">
    <property type="entry name" value="Galactosyl_T"/>
</dbReference>
<dbReference type="Pfam" id="PF13733">
    <property type="entry name" value="Glyco_transf_7N"/>
    <property type="match status" value="1"/>
</dbReference>
<reference evidence="14 15" key="1">
    <citation type="submission" date="2018-04" db="EMBL/GenBank/DDBJ databases">
        <title>The genome of golden apple snail Pomacea canaliculata provides insight into stress tolerance and invasive adaptation.</title>
        <authorList>
            <person name="Liu C."/>
            <person name="Liu B."/>
            <person name="Ren Y."/>
            <person name="Zhang Y."/>
            <person name="Wang H."/>
            <person name="Li S."/>
            <person name="Jiang F."/>
            <person name="Yin L."/>
            <person name="Zhang G."/>
            <person name="Qian W."/>
            <person name="Fan W."/>
        </authorList>
    </citation>
    <scope>NUCLEOTIDE SEQUENCE [LARGE SCALE GENOMIC DNA]</scope>
    <source>
        <strain evidence="14">SZHN2017</strain>
        <tissue evidence="14">Muscle</tissue>
    </source>
</reference>
<keyword evidence="8" id="KW-1133">Transmembrane helix</keyword>
<comment type="caution">
    <text evidence="14">The sequence shown here is derived from an EMBL/GenBank/DDBJ whole genome shotgun (WGS) entry which is preliminary data.</text>
</comment>
<protein>
    <recommendedName>
        <fullName evidence="11">Beta-1,4-galactosyltransferase</fullName>
        <ecNumber evidence="11">2.4.1.-</ecNumber>
    </recommendedName>
</protein>
<keyword evidence="4 11" id="KW-0328">Glycosyltransferase</keyword>
<dbReference type="EMBL" id="PZQS01000004">
    <property type="protein sequence ID" value="PVD32097.1"/>
    <property type="molecule type" value="Genomic_DNA"/>
</dbReference>
<dbReference type="GO" id="GO:0005794">
    <property type="term" value="C:Golgi apparatus"/>
    <property type="evidence" value="ECO:0007669"/>
    <property type="project" value="TreeGrafter"/>
</dbReference>
<gene>
    <name evidence="14" type="ORF">C0Q70_07525</name>
</gene>
<sequence length="314" mass="35990">MVCVYSLSSLPSMPSYGDSLWRRRTRLWPTKLQRYVRTRRCRMLLLSAVLLLYLLPLSVRTISHVARTIVISCESDGKSLSFRRSLQFVDREFETRPKPSCLMESSSLMGKVSPPSRHLENYDAGVTVRQNYYRPTGLEGNLTMSEVEATHSDVSSGGEWSPLHCSARDRVAIIIPYRNRLSQLPVLFHYLLPILKQQLLHFQIFLVEQHGDKLFNKGRIMNAGFLEAMKIFPDFRCAVFHDVDLLPEDDRISYSCPDMPRHLSVGVNEFKYKLPYPFLVGGVLNMLAEHFVTVNGYSNQFWGWGGEDDDMASG</sequence>
<dbReference type="AlphaFoldDB" id="A0A2T7PFB2"/>
<dbReference type="Pfam" id="PF02709">
    <property type="entry name" value="Glyco_transf_7C"/>
    <property type="match status" value="1"/>
</dbReference>
<evidence type="ECO:0000256" key="6">
    <source>
        <dbReference type="ARBA" id="ARBA00022692"/>
    </source>
</evidence>
<organism evidence="14 15">
    <name type="scientific">Pomacea canaliculata</name>
    <name type="common">Golden apple snail</name>
    <dbReference type="NCBI Taxonomy" id="400727"/>
    <lineage>
        <taxon>Eukaryota</taxon>
        <taxon>Metazoa</taxon>
        <taxon>Spiralia</taxon>
        <taxon>Lophotrochozoa</taxon>
        <taxon>Mollusca</taxon>
        <taxon>Gastropoda</taxon>
        <taxon>Caenogastropoda</taxon>
        <taxon>Architaenioglossa</taxon>
        <taxon>Ampullarioidea</taxon>
        <taxon>Ampullariidae</taxon>
        <taxon>Pomacea</taxon>
    </lineage>
</organism>
<dbReference type="PANTHER" id="PTHR19300">
    <property type="entry name" value="BETA-1,4-GALACTOSYLTRANSFERASE"/>
    <property type="match status" value="1"/>
</dbReference>